<gene>
    <name evidence="1" type="ORF">LCGC14_0766210</name>
</gene>
<sequence length="166" mass="19833">MRKVSDADRLFYFEKNFVTLDGLWMLEIEKEIGWDAALTIDTTVWIRLLKIIIRRLKKYLNITSNSLSDIIEILTFRWSVEGWKYETNQISKIEVEIKVTECPYKGMMDRNAKRYKKIPFVCKNMCHPLYKTVIEDFNPKIILERNCFMGLGDNFCNFRLSLKEIK</sequence>
<name>A0A0F9PZU4_9ZZZZ</name>
<dbReference type="EMBL" id="LAZR01001914">
    <property type="protein sequence ID" value="KKN37175.1"/>
    <property type="molecule type" value="Genomic_DNA"/>
</dbReference>
<reference evidence="1" key="1">
    <citation type="journal article" date="2015" name="Nature">
        <title>Complex archaea that bridge the gap between prokaryotes and eukaryotes.</title>
        <authorList>
            <person name="Spang A."/>
            <person name="Saw J.H."/>
            <person name="Jorgensen S.L."/>
            <person name="Zaremba-Niedzwiedzka K."/>
            <person name="Martijn J."/>
            <person name="Lind A.E."/>
            <person name="van Eijk R."/>
            <person name="Schleper C."/>
            <person name="Guy L."/>
            <person name="Ettema T.J."/>
        </authorList>
    </citation>
    <scope>NUCLEOTIDE SEQUENCE</scope>
</reference>
<accession>A0A0F9PZU4</accession>
<protein>
    <recommendedName>
        <fullName evidence="2">4-vinyl reductase 4VR domain-containing protein</fullName>
    </recommendedName>
</protein>
<proteinExistence type="predicted"/>
<organism evidence="1">
    <name type="scientific">marine sediment metagenome</name>
    <dbReference type="NCBI Taxonomy" id="412755"/>
    <lineage>
        <taxon>unclassified sequences</taxon>
        <taxon>metagenomes</taxon>
        <taxon>ecological metagenomes</taxon>
    </lineage>
</organism>
<comment type="caution">
    <text evidence="1">The sequence shown here is derived from an EMBL/GenBank/DDBJ whole genome shotgun (WGS) entry which is preliminary data.</text>
</comment>
<evidence type="ECO:0008006" key="2">
    <source>
        <dbReference type="Google" id="ProtNLM"/>
    </source>
</evidence>
<dbReference type="AlphaFoldDB" id="A0A0F9PZU4"/>
<dbReference type="Pfam" id="PF19620">
    <property type="entry name" value="DUF6125"/>
    <property type="match status" value="1"/>
</dbReference>
<evidence type="ECO:0000313" key="1">
    <source>
        <dbReference type="EMBL" id="KKN37175.1"/>
    </source>
</evidence>